<dbReference type="EMBL" id="CAXIEN010000219">
    <property type="protein sequence ID" value="CAL1287562.1"/>
    <property type="molecule type" value="Genomic_DNA"/>
</dbReference>
<evidence type="ECO:0000313" key="2">
    <source>
        <dbReference type="Proteomes" id="UP001497382"/>
    </source>
</evidence>
<sequence length="48" mass="5770">MLYFENSYTIDVSFRTFLSKAMISESYFKLCARLRLLDKNPLIFQKNL</sequence>
<organism evidence="1 2">
    <name type="scientific">Larinioides sclopetarius</name>
    <dbReference type="NCBI Taxonomy" id="280406"/>
    <lineage>
        <taxon>Eukaryota</taxon>
        <taxon>Metazoa</taxon>
        <taxon>Ecdysozoa</taxon>
        <taxon>Arthropoda</taxon>
        <taxon>Chelicerata</taxon>
        <taxon>Arachnida</taxon>
        <taxon>Araneae</taxon>
        <taxon>Araneomorphae</taxon>
        <taxon>Entelegynae</taxon>
        <taxon>Araneoidea</taxon>
        <taxon>Araneidae</taxon>
        <taxon>Larinioides</taxon>
    </lineage>
</organism>
<dbReference type="AlphaFoldDB" id="A0AAV2AUM1"/>
<dbReference type="Proteomes" id="UP001497382">
    <property type="component" value="Unassembled WGS sequence"/>
</dbReference>
<comment type="caution">
    <text evidence="1">The sequence shown here is derived from an EMBL/GenBank/DDBJ whole genome shotgun (WGS) entry which is preliminary data.</text>
</comment>
<gene>
    <name evidence="1" type="ORF">LARSCL_LOCUS14898</name>
</gene>
<evidence type="ECO:0000313" key="1">
    <source>
        <dbReference type="EMBL" id="CAL1287562.1"/>
    </source>
</evidence>
<evidence type="ECO:0008006" key="3">
    <source>
        <dbReference type="Google" id="ProtNLM"/>
    </source>
</evidence>
<accession>A0AAV2AUM1</accession>
<protein>
    <recommendedName>
        <fullName evidence="3">Ribosomal protein L32</fullName>
    </recommendedName>
</protein>
<proteinExistence type="predicted"/>
<keyword evidence="2" id="KW-1185">Reference proteome</keyword>
<reference evidence="1 2" key="1">
    <citation type="submission" date="2024-04" db="EMBL/GenBank/DDBJ databases">
        <authorList>
            <person name="Rising A."/>
            <person name="Reimegard J."/>
            <person name="Sonavane S."/>
            <person name="Akerstrom W."/>
            <person name="Nylinder S."/>
            <person name="Hedman E."/>
            <person name="Kallberg Y."/>
        </authorList>
    </citation>
    <scope>NUCLEOTIDE SEQUENCE [LARGE SCALE GENOMIC DNA]</scope>
</reference>
<name>A0AAV2AUM1_9ARAC</name>